<evidence type="ECO:0000313" key="2">
    <source>
        <dbReference type="Proteomes" id="UP000887013"/>
    </source>
</evidence>
<dbReference type="AlphaFoldDB" id="A0A8X6NL09"/>
<comment type="caution">
    <text evidence="1">The sequence shown here is derived from an EMBL/GenBank/DDBJ whole genome shotgun (WGS) entry which is preliminary data.</text>
</comment>
<gene>
    <name evidence="1" type="ORF">NPIL_611001</name>
</gene>
<protein>
    <submittedName>
        <fullName evidence="1">Uncharacterized protein</fullName>
    </submittedName>
</protein>
<accession>A0A8X6NL09</accession>
<keyword evidence="2" id="KW-1185">Reference proteome</keyword>
<dbReference type="Proteomes" id="UP000887013">
    <property type="component" value="Unassembled WGS sequence"/>
</dbReference>
<organism evidence="1 2">
    <name type="scientific">Nephila pilipes</name>
    <name type="common">Giant wood spider</name>
    <name type="synonym">Nephila maculata</name>
    <dbReference type="NCBI Taxonomy" id="299642"/>
    <lineage>
        <taxon>Eukaryota</taxon>
        <taxon>Metazoa</taxon>
        <taxon>Ecdysozoa</taxon>
        <taxon>Arthropoda</taxon>
        <taxon>Chelicerata</taxon>
        <taxon>Arachnida</taxon>
        <taxon>Araneae</taxon>
        <taxon>Araneomorphae</taxon>
        <taxon>Entelegynae</taxon>
        <taxon>Araneoidea</taxon>
        <taxon>Nephilidae</taxon>
        <taxon>Nephila</taxon>
    </lineage>
</organism>
<reference evidence="1" key="1">
    <citation type="submission" date="2020-08" db="EMBL/GenBank/DDBJ databases">
        <title>Multicomponent nature underlies the extraordinary mechanical properties of spider dragline silk.</title>
        <authorList>
            <person name="Kono N."/>
            <person name="Nakamura H."/>
            <person name="Mori M."/>
            <person name="Yoshida Y."/>
            <person name="Ohtoshi R."/>
            <person name="Malay A.D."/>
            <person name="Moran D.A.P."/>
            <person name="Tomita M."/>
            <person name="Numata K."/>
            <person name="Arakawa K."/>
        </authorList>
    </citation>
    <scope>NUCLEOTIDE SEQUENCE</scope>
</reference>
<evidence type="ECO:0000313" key="1">
    <source>
        <dbReference type="EMBL" id="GFT18954.1"/>
    </source>
</evidence>
<dbReference type="EMBL" id="BMAW01105364">
    <property type="protein sequence ID" value="GFT18954.1"/>
    <property type="molecule type" value="Genomic_DNA"/>
</dbReference>
<feature type="non-terminal residue" evidence="1">
    <location>
        <position position="49"/>
    </location>
</feature>
<name>A0A8X6NL09_NEPPI</name>
<proteinExistence type="predicted"/>
<sequence>MVIGSGGSELRLSPITETDVDFNHFTASVRYSNGTLHQTLHFKIRGMPV</sequence>
<dbReference type="OrthoDB" id="6437554at2759"/>